<dbReference type="Proteomes" id="UP000253529">
    <property type="component" value="Unassembled WGS sequence"/>
</dbReference>
<protein>
    <submittedName>
        <fullName evidence="3">Putative secreted protein with PEP-CTERM sorting signal</fullName>
    </submittedName>
</protein>
<organism evidence="3 4">
    <name type="scientific">Roseiarcus fermentans</name>
    <dbReference type="NCBI Taxonomy" id="1473586"/>
    <lineage>
        <taxon>Bacteria</taxon>
        <taxon>Pseudomonadati</taxon>
        <taxon>Pseudomonadota</taxon>
        <taxon>Alphaproteobacteria</taxon>
        <taxon>Hyphomicrobiales</taxon>
        <taxon>Roseiarcaceae</taxon>
        <taxon>Roseiarcus</taxon>
    </lineage>
</organism>
<dbReference type="EMBL" id="QNRK01000044">
    <property type="protein sequence ID" value="RBP03494.1"/>
    <property type="molecule type" value="Genomic_DNA"/>
</dbReference>
<dbReference type="AlphaFoldDB" id="A0A366EMJ7"/>
<sequence>MTSKTAILALAGAAGLALTAASAQAQTITSTDGKYTAGISNQGEVYNSGVGLSRNSDGFDPIAAGIGRDSWGVSTNLGYAYADASYYGLKNTTSVQSVYAGSAAVTISSSTIAGLFITQTFTFLQSNVLVDYVTLLNNSGAALTDVQFQRNVDFDVAPTAFNENTFANSITGPTDVVDSSYNGFENPNPQIAYSDSCAAGCNQTGDVGAGIKVSVGTIAAGGSASFEYFYGDNQTGQDVNGLISQVVGDGANYWVATQSSENGAYPLLGSNSAILAVEAVPEPSTWAMLGLGFAGLGFAGYRGRKSRGSVAIAL</sequence>
<name>A0A366EMJ7_9HYPH</name>
<keyword evidence="1" id="KW-0732">Signal</keyword>
<feature type="chain" id="PRO_5016736041" evidence="1">
    <location>
        <begin position="26"/>
        <end position="314"/>
    </location>
</feature>
<feature type="signal peptide" evidence="1">
    <location>
        <begin position="1"/>
        <end position="25"/>
    </location>
</feature>
<feature type="domain" description="Ice-binding protein C-terminal" evidence="2">
    <location>
        <begin position="279"/>
        <end position="299"/>
    </location>
</feature>
<evidence type="ECO:0000313" key="4">
    <source>
        <dbReference type="Proteomes" id="UP000253529"/>
    </source>
</evidence>
<dbReference type="InterPro" id="IPR013424">
    <property type="entry name" value="Ice-binding_C"/>
</dbReference>
<evidence type="ECO:0000313" key="3">
    <source>
        <dbReference type="EMBL" id="RBP03494.1"/>
    </source>
</evidence>
<dbReference type="RefSeq" id="WP_113892831.1">
    <property type="nucleotide sequence ID" value="NZ_QNRK01000044.1"/>
</dbReference>
<evidence type="ECO:0000256" key="1">
    <source>
        <dbReference type="SAM" id="SignalP"/>
    </source>
</evidence>
<evidence type="ECO:0000259" key="2">
    <source>
        <dbReference type="Pfam" id="PF07589"/>
    </source>
</evidence>
<dbReference type="NCBIfam" id="TIGR02595">
    <property type="entry name" value="PEP_CTERM"/>
    <property type="match status" value="1"/>
</dbReference>
<comment type="caution">
    <text evidence="3">The sequence shown here is derived from an EMBL/GenBank/DDBJ whole genome shotgun (WGS) entry which is preliminary data.</text>
</comment>
<dbReference type="OrthoDB" id="5003858at2"/>
<reference evidence="3 4" key="1">
    <citation type="submission" date="2018-06" db="EMBL/GenBank/DDBJ databases">
        <title>Genomic Encyclopedia of Type Strains, Phase IV (KMG-IV): sequencing the most valuable type-strain genomes for metagenomic binning, comparative biology and taxonomic classification.</title>
        <authorList>
            <person name="Goeker M."/>
        </authorList>
    </citation>
    <scope>NUCLEOTIDE SEQUENCE [LARGE SCALE GENOMIC DNA]</scope>
    <source>
        <strain evidence="3 4">DSM 24875</strain>
    </source>
</reference>
<gene>
    <name evidence="3" type="ORF">DFR50_14450</name>
</gene>
<dbReference type="Pfam" id="PF07589">
    <property type="entry name" value="PEP-CTERM"/>
    <property type="match status" value="1"/>
</dbReference>
<keyword evidence="4" id="KW-1185">Reference proteome</keyword>
<accession>A0A366EMJ7</accession>
<proteinExistence type="predicted"/>